<dbReference type="Pfam" id="PF00005">
    <property type="entry name" value="ABC_tran"/>
    <property type="match status" value="1"/>
</dbReference>
<comment type="caution">
    <text evidence="11">The sequence shown here is derived from an EMBL/GenBank/DDBJ whole genome shotgun (WGS) entry which is preliminary data.</text>
</comment>
<dbReference type="GO" id="GO:0005524">
    <property type="term" value="F:ATP binding"/>
    <property type="evidence" value="ECO:0007669"/>
    <property type="project" value="UniProtKB-KW"/>
</dbReference>
<keyword evidence="7 8" id="KW-0472">Membrane</keyword>
<dbReference type="Gene3D" id="3.40.50.300">
    <property type="entry name" value="P-loop containing nucleotide triphosphate hydrolases"/>
    <property type="match status" value="1"/>
</dbReference>
<evidence type="ECO:0000259" key="9">
    <source>
        <dbReference type="PROSITE" id="PS50893"/>
    </source>
</evidence>
<dbReference type="Pfam" id="PF00664">
    <property type="entry name" value="ABC_membrane"/>
    <property type="match status" value="1"/>
</dbReference>
<dbReference type="PANTHER" id="PTHR43394:SF18">
    <property type="entry name" value="ABC TRANSPORTER B FAMILY MEMBER 11-LIKE"/>
    <property type="match status" value="1"/>
</dbReference>
<feature type="transmembrane region" description="Helical" evidence="8">
    <location>
        <begin position="52"/>
        <end position="75"/>
    </location>
</feature>
<keyword evidence="5" id="KW-0067">ATP-binding</keyword>
<evidence type="ECO:0000256" key="4">
    <source>
        <dbReference type="ARBA" id="ARBA00022741"/>
    </source>
</evidence>
<keyword evidence="4" id="KW-0547">Nucleotide-binding</keyword>
<evidence type="ECO:0000256" key="7">
    <source>
        <dbReference type="ARBA" id="ARBA00023136"/>
    </source>
</evidence>
<keyword evidence="6 8" id="KW-1133">Transmembrane helix</keyword>
<dbReference type="InterPro" id="IPR036640">
    <property type="entry name" value="ABC1_TM_sf"/>
</dbReference>
<feature type="transmembrane region" description="Helical" evidence="8">
    <location>
        <begin position="143"/>
        <end position="168"/>
    </location>
</feature>
<comment type="subcellular location">
    <subcellularLocation>
        <location evidence="1">Membrane</location>
        <topology evidence="1">Multi-pass membrane protein</topology>
    </subcellularLocation>
</comment>
<comment type="similarity">
    <text evidence="2">Belongs to the ABC transporter superfamily. ABCB family. Multidrug resistance exporter (TC 3.A.1.201) subfamily.</text>
</comment>
<dbReference type="GO" id="GO:0016887">
    <property type="term" value="F:ATP hydrolysis activity"/>
    <property type="evidence" value="ECO:0007669"/>
    <property type="project" value="InterPro"/>
</dbReference>
<feature type="transmembrane region" description="Helical" evidence="8">
    <location>
        <begin position="6"/>
        <end position="31"/>
    </location>
</feature>
<dbReference type="CDD" id="cd18578">
    <property type="entry name" value="ABC_6TM_Pgp_ABCB1_D2_like"/>
    <property type="match status" value="1"/>
</dbReference>
<dbReference type="FunFam" id="3.40.50.300:FF:000251">
    <property type="entry name" value="ABC transporter B family member 19"/>
    <property type="match status" value="1"/>
</dbReference>
<dbReference type="SMART" id="SM00382">
    <property type="entry name" value="AAA"/>
    <property type="match status" value="1"/>
</dbReference>
<dbReference type="InterPro" id="IPR017871">
    <property type="entry name" value="ABC_transporter-like_CS"/>
</dbReference>
<keyword evidence="3 8" id="KW-0812">Transmembrane</keyword>
<protein>
    <submittedName>
        <fullName evidence="11">Uncharacterized protein</fullName>
    </submittedName>
</protein>
<dbReference type="GO" id="GO:0090374">
    <property type="term" value="P:oligopeptide export from mitochondrion"/>
    <property type="evidence" value="ECO:0007669"/>
    <property type="project" value="TreeGrafter"/>
</dbReference>
<evidence type="ECO:0000259" key="10">
    <source>
        <dbReference type="PROSITE" id="PS50929"/>
    </source>
</evidence>
<accession>A0A8K1CD49</accession>
<dbReference type="PANTHER" id="PTHR43394">
    <property type="entry name" value="ATP-DEPENDENT PERMEASE MDL1, MITOCHONDRIAL"/>
    <property type="match status" value="1"/>
</dbReference>
<evidence type="ECO:0000256" key="8">
    <source>
        <dbReference type="SAM" id="Phobius"/>
    </source>
</evidence>
<dbReference type="GO" id="GO:0015421">
    <property type="term" value="F:ABC-type oligopeptide transporter activity"/>
    <property type="evidence" value="ECO:0007669"/>
    <property type="project" value="TreeGrafter"/>
</dbReference>
<dbReference type="InterPro" id="IPR003593">
    <property type="entry name" value="AAA+_ATPase"/>
</dbReference>
<evidence type="ECO:0000256" key="2">
    <source>
        <dbReference type="ARBA" id="ARBA00007577"/>
    </source>
</evidence>
<dbReference type="PROSITE" id="PS50893">
    <property type="entry name" value="ABC_TRANSPORTER_2"/>
    <property type="match status" value="1"/>
</dbReference>
<dbReference type="EMBL" id="SPLM01000108">
    <property type="protein sequence ID" value="TMW60940.1"/>
    <property type="molecule type" value="Genomic_DNA"/>
</dbReference>
<evidence type="ECO:0000256" key="3">
    <source>
        <dbReference type="ARBA" id="ARBA00022692"/>
    </source>
</evidence>
<dbReference type="OrthoDB" id="164055at2759"/>
<evidence type="ECO:0000256" key="6">
    <source>
        <dbReference type="ARBA" id="ARBA00022989"/>
    </source>
</evidence>
<dbReference type="SUPFAM" id="SSF52540">
    <property type="entry name" value="P-loop containing nucleoside triphosphate hydrolases"/>
    <property type="match status" value="1"/>
</dbReference>
<dbReference type="SUPFAM" id="SSF90123">
    <property type="entry name" value="ABC transporter transmembrane region"/>
    <property type="match status" value="1"/>
</dbReference>
<keyword evidence="12" id="KW-1185">Reference proteome</keyword>
<organism evidence="11 12">
    <name type="scientific">Pythium oligandrum</name>
    <name type="common">Mycoparasitic fungus</name>
    <dbReference type="NCBI Taxonomy" id="41045"/>
    <lineage>
        <taxon>Eukaryota</taxon>
        <taxon>Sar</taxon>
        <taxon>Stramenopiles</taxon>
        <taxon>Oomycota</taxon>
        <taxon>Peronosporomycetes</taxon>
        <taxon>Pythiales</taxon>
        <taxon>Pythiaceae</taxon>
        <taxon>Pythium</taxon>
    </lineage>
</organism>
<feature type="transmembrane region" description="Helical" evidence="8">
    <location>
        <begin position="273"/>
        <end position="292"/>
    </location>
</feature>
<dbReference type="Gene3D" id="1.20.1560.10">
    <property type="entry name" value="ABC transporter type 1, transmembrane domain"/>
    <property type="match status" value="1"/>
</dbReference>
<name>A0A8K1CD49_PYTOL</name>
<reference evidence="11" key="1">
    <citation type="submission" date="2019-03" db="EMBL/GenBank/DDBJ databases">
        <title>Long read genome sequence of the mycoparasitic Pythium oligandrum ATCC 38472 isolated from sugarbeet rhizosphere.</title>
        <authorList>
            <person name="Gaulin E."/>
        </authorList>
    </citation>
    <scope>NUCLEOTIDE SEQUENCE</scope>
    <source>
        <strain evidence="11">ATCC 38472_TT</strain>
    </source>
</reference>
<feature type="domain" description="ABC transporter" evidence="9">
    <location>
        <begin position="335"/>
        <end position="573"/>
    </location>
</feature>
<dbReference type="InterPro" id="IPR011527">
    <property type="entry name" value="ABC1_TM_dom"/>
</dbReference>
<dbReference type="AlphaFoldDB" id="A0A8K1CD49"/>
<gene>
    <name evidence="11" type="ORF">Poli38472_000982</name>
</gene>
<dbReference type="InterPro" id="IPR003439">
    <property type="entry name" value="ABC_transporter-like_ATP-bd"/>
</dbReference>
<dbReference type="GO" id="GO:0005743">
    <property type="term" value="C:mitochondrial inner membrane"/>
    <property type="evidence" value="ECO:0007669"/>
    <property type="project" value="TreeGrafter"/>
</dbReference>
<feature type="domain" description="ABC transmembrane type-1" evidence="10">
    <location>
        <begin position="10"/>
        <end position="300"/>
    </location>
</feature>
<sequence>MSLPEWKFLVFGSVGGIMSAMVFPGLGLFLTKITFLSFEDKPRNNFLSDARLWSVGFLVLGILAIAGMTLQNYAFGVVAQRLTSRVRLVAFKAMLHQEVSWFDQDENASGALVTRLATDSATLQTMTSDTLNQTLVNLSSMGIAFGIAFYYCWQMTLLLLATLPIFIFTGYIQGQMTSGTISNKKVNDADSAAGALLSEAISSIRTVASLHMEGSLNAAYTAFLDASKSADKKTGLIGGLAFGLAQDSLVLVFALLFYVGGKWIQSGTTTLENMLTVVLAVFFSMFAVGLAAQNMADQTKAKKAAARVFNVIDRTPKIDSTSTAGQQLTSIHGNIEFKNVAFTYPSRPDAQIYTNYNLKIKSGQTVALVGASGSGKSTAISFLERFYDPAAGTVTLDGADLRKLRLPWLREHISLVSQEPVLFAGTIAENIAMGKPGATREDVIEAAKKANAYDFISNFPNGFDTDVGDRGAQVSGGQKQRIAIARAILRDPEVLLLDEATSALDNESERVVQESLDRLLALKKRTTIIVAHRLSTIRNADLIAVTKDGAIVEQGTHDELMRIEDGVYKGLVARQI</sequence>
<dbReference type="CDD" id="cd03249">
    <property type="entry name" value="ABC_MTABC3_MDL1_MDL2"/>
    <property type="match status" value="1"/>
</dbReference>
<dbReference type="InterPro" id="IPR027417">
    <property type="entry name" value="P-loop_NTPase"/>
</dbReference>
<dbReference type="InterPro" id="IPR039421">
    <property type="entry name" value="Type_1_exporter"/>
</dbReference>
<evidence type="ECO:0000313" key="12">
    <source>
        <dbReference type="Proteomes" id="UP000794436"/>
    </source>
</evidence>
<feature type="transmembrane region" description="Helical" evidence="8">
    <location>
        <begin position="236"/>
        <end position="261"/>
    </location>
</feature>
<evidence type="ECO:0000313" key="11">
    <source>
        <dbReference type="EMBL" id="TMW60940.1"/>
    </source>
</evidence>
<evidence type="ECO:0000256" key="5">
    <source>
        <dbReference type="ARBA" id="ARBA00022840"/>
    </source>
</evidence>
<dbReference type="PROSITE" id="PS00211">
    <property type="entry name" value="ABC_TRANSPORTER_1"/>
    <property type="match status" value="1"/>
</dbReference>
<dbReference type="Proteomes" id="UP000794436">
    <property type="component" value="Unassembled WGS sequence"/>
</dbReference>
<proteinExistence type="inferred from homology"/>
<evidence type="ECO:0000256" key="1">
    <source>
        <dbReference type="ARBA" id="ARBA00004141"/>
    </source>
</evidence>
<dbReference type="PROSITE" id="PS50929">
    <property type="entry name" value="ABC_TM1F"/>
    <property type="match status" value="1"/>
</dbReference>